<name>A0ABP0N665_9DINO</name>
<feature type="region of interest" description="Disordered" evidence="2">
    <location>
        <begin position="1715"/>
        <end position="1744"/>
    </location>
</feature>
<organism evidence="3 4">
    <name type="scientific">Durusdinium trenchii</name>
    <dbReference type="NCBI Taxonomy" id="1381693"/>
    <lineage>
        <taxon>Eukaryota</taxon>
        <taxon>Sar</taxon>
        <taxon>Alveolata</taxon>
        <taxon>Dinophyceae</taxon>
        <taxon>Suessiales</taxon>
        <taxon>Symbiodiniaceae</taxon>
        <taxon>Durusdinium</taxon>
    </lineage>
</organism>
<protein>
    <submittedName>
        <fullName evidence="3">Modification methylase Eco47II</fullName>
    </submittedName>
</protein>
<dbReference type="Proteomes" id="UP001642464">
    <property type="component" value="Unassembled WGS sequence"/>
</dbReference>
<evidence type="ECO:0000256" key="2">
    <source>
        <dbReference type="SAM" id="MobiDB-lite"/>
    </source>
</evidence>
<feature type="region of interest" description="Disordered" evidence="2">
    <location>
        <begin position="1756"/>
        <end position="1784"/>
    </location>
</feature>
<proteinExistence type="predicted"/>
<feature type="region of interest" description="Disordered" evidence="2">
    <location>
        <begin position="1281"/>
        <end position="1306"/>
    </location>
</feature>
<feature type="compositionally biased region" description="Low complexity" evidence="2">
    <location>
        <begin position="1281"/>
        <end position="1303"/>
    </location>
</feature>
<evidence type="ECO:0000256" key="1">
    <source>
        <dbReference type="SAM" id="Coils"/>
    </source>
</evidence>
<keyword evidence="1" id="KW-0175">Coiled coil</keyword>
<evidence type="ECO:0000313" key="3">
    <source>
        <dbReference type="EMBL" id="CAK9058923.1"/>
    </source>
</evidence>
<sequence>MVVGLERWHVAVERMIDEPWRGRIKSFFQDRRATAHLLRPGGKVVISGMVALATEAALEVEPFEFNPGRGFVVPSPKGSKIRVAVPELGRRAVFPSVGDHITCVGSQIVDNQWETISLGADTVIVFRPQFKPTEPLNVLHLFAGAYGGWTRAAHWLADAVPALPIAHELHVDHDERIMQATLCLAVGFAALFGLDVSPTMLVRQAWNDRLTSKNALVQVFEDWLTITRVQDIAVSMPCRSNLVPCEGHGVQIVLVHVPTHHVWSIRVPKAATLVTVFILAMFTKGICPDALQFRTLEGQTLQDIPVLEALALTSQVECLLWTFPLLWIRPASPAEANLERADPPADISPTVPFSPCVEEPLTLVLETVPPQVPSQELFQEMLHFLDFNATWKDNESSNKQLVSLLWENTLGVLTLKLDATVPAADLQEQLATHYGSNQFAIYQSPFAVPRIAPGPLFTVRPRNHSNDALVVFQKLQTEVWVRAHIVHKTLPKTTLVTTTQGAFRIAYHNNQACSTEQLRLANGDWLLIEPVPMTVVAGGHHRWTRSPETLPRGANFTARVFFSINTHGWAASDEIHAAMMWLHTRFPETIAEFNLLCWRTNEQEFNDELYGEPRFAESGRTVIAVLVDNHWAAVEVNRIGRHTQVHVFGLGAQFAQRALLMMCRCIDLAPHRVQQHIHPAQAPVHLCGWFLLQRYYVLCGALRQLPDYFDLFNALPAFRRAEIREAWESGQEDWRRAGANEDLVIFATTLRTNFLVNLAATATDTSSAVNIPLVAEFTPQTVTAVSTTPAEPSPPEDTNTTADTQQLQPPAPIQVVGVAPPPVQQHHPLHRIQSRLLECLVQPGWLSSDLLDHTLDVLRWQYSHVCFCPPAVWDSDRWNLRFLADLECLHETFSQLFLFVLWREHWILCEIHMHAWEVSIQTIGPLDAVPDSRYIVEAVCQLFNIHDLVLNTSAMHFGAAPGLCGWALLHTLFRRFQCQIPPLSQPWRAALRVHPYREIVARVQAVETAMWEANGNTDLLHFASSAALDFLVRIIQNRFPTERRVGGAISEVDTPAAVHHQPSSAGSVISQLRVQQRLELFDRHPGWLYSDTADYVLDFLREADPHTVYLPPMQWTEQGVSTFNELCTPLPISQKAIGLLLWDQHWILCEFQSTVCANWLFLTGPPQLRPLAVQCATDLCCHLGVEPVPHVVCRDFQAHPNLCGWTLLWLCFEKVGLHVHYPGPLQEASFLRSLHHLDVQRVLTNATTAWQQPNMHQAAFFAMRLLPWHILQVLQGRFPDQQAPGGAGDAKAAAKPKSSTDAADPLMTHDPWAKSIAASSRWEDLKLEDQHPFQDNKGDQLMQYHRLQTTSSTKGVVLATKPYLSEFVKLNPKQPLVVVLPLIDSQTKANSSLTFHGPFEVVLEDRDDQLQVIAKLPSAARVSLLSLSGEQGVLLRDFLDTGSQPIDTSVIPKFWDVSQKGLRELSISIEGVKGVAGTILTRRGLAIRAWTANIADVRKKLLPNDARLNDTNINVVPRFMMDASGWPPGASPSDVIESVCKAVSQPPIPTRMFRSAGVHTWQLGFQTNPTVQTFTVKINGALHQILLTPSPQHPKGGGKGKQRQPKKTASPSATNVPPAVTSIAVASAQQDKKRIDLLEHRFDSLQQQVTGIERKQTSMESKLDQRFNDIGDTLRQLVQLSTNRTHEPSGTPEYLLTPAAATQHGTTVTDIVHNRRADSAAKKAALSNDTARTERETKPGMGCRSPCVPNCGDLSHRKGKRSLARTEERRSEDGSLSTSSRSTVGLPEGCALSVLGMCLLDMMWHHYAAAFCPGIRIFSYVDNLGLTARDAGHLALGFATMQAFFTLWHMEIDLEKSYCWGVDAVARRALKAFPMRCVQHSNELGGSMTFHTQPRVVDLKARMARLEPRWPILARSAASLYQKLVALTVSFWPEGLHGSLACRFALRHLDRLRRRAAAALGWKLAGSSPSMRFLLCPLPFADPLLWHHKTVLQGFRRLCQASADFVAQWRLFLQNYDGSLHVGPYSKMLDLFSHLGWHWVNEHWFRDHRGHLWHFVQAAWPLLEELLWDAWACLVAQQFRLRKTATDLDGLDPWLHQAFAASLGARDKAQLSAIQCGCFKGALLHSMWGP</sequence>
<dbReference type="GO" id="GO:0008168">
    <property type="term" value="F:methyltransferase activity"/>
    <property type="evidence" value="ECO:0007669"/>
    <property type="project" value="UniProtKB-KW"/>
</dbReference>
<gene>
    <name evidence="3" type="ORF">SCF082_LOCUS31303</name>
</gene>
<feature type="region of interest" description="Disordered" evidence="2">
    <location>
        <begin position="1587"/>
        <end position="1619"/>
    </location>
</feature>
<feature type="region of interest" description="Disordered" evidence="2">
    <location>
        <begin position="784"/>
        <end position="804"/>
    </location>
</feature>
<evidence type="ECO:0000313" key="4">
    <source>
        <dbReference type="Proteomes" id="UP001642464"/>
    </source>
</evidence>
<dbReference type="Gene3D" id="1.20.5.170">
    <property type="match status" value="1"/>
</dbReference>
<feature type="compositionally biased region" description="Basic residues" evidence="2">
    <location>
        <begin position="1596"/>
        <end position="1606"/>
    </location>
</feature>
<comment type="caution">
    <text evidence="3">The sequence shown here is derived from an EMBL/GenBank/DDBJ whole genome shotgun (WGS) entry which is preliminary data.</text>
</comment>
<dbReference type="GO" id="GO:0032259">
    <property type="term" value="P:methylation"/>
    <property type="evidence" value="ECO:0007669"/>
    <property type="project" value="UniProtKB-KW"/>
</dbReference>
<feature type="compositionally biased region" description="Polar residues" evidence="2">
    <location>
        <begin position="1774"/>
        <end position="1783"/>
    </location>
</feature>
<keyword evidence="3" id="KW-0489">Methyltransferase</keyword>
<keyword evidence="3" id="KW-0808">Transferase</keyword>
<feature type="coiled-coil region" evidence="1">
    <location>
        <begin position="1628"/>
        <end position="1655"/>
    </location>
</feature>
<keyword evidence="4" id="KW-1185">Reference proteome</keyword>
<dbReference type="EMBL" id="CAXAMM010026446">
    <property type="protein sequence ID" value="CAK9058923.1"/>
    <property type="molecule type" value="Genomic_DNA"/>
</dbReference>
<reference evidence="3 4" key="1">
    <citation type="submission" date="2024-02" db="EMBL/GenBank/DDBJ databases">
        <authorList>
            <person name="Chen Y."/>
            <person name="Shah S."/>
            <person name="Dougan E. K."/>
            <person name="Thang M."/>
            <person name="Chan C."/>
        </authorList>
    </citation>
    <scope>NUCLEOTIDE SEQUENCE [LARGE SCALE GENOMIC DNA]</scope>
</reference>
<accession>A0ABP0N665</accession>
<feature type="compositionally biased region" description="Basic and acidic residues" evidence="2">
    <location>
        <begin position="1764"/>
        <end position="1773"/>
    </location>
</feature>